<keyword evidence="10 14" id="KW-0547">Nucleotide-binding</keyword>
<keyword evidence="11 14" id="KW-0418">Kinase</keyword>
<dbReference type="CDD" id="cd00544">
    <property type="entry name" value="CobU"/>
    <property type="match status" value="1"/>
</dbReference>
<dbReference type="InterPro" id="IPR003203">
    <property type="entry name" value="CobU/CobP"/>
</dbReference>
<evidence type="ECO:0000256" key="6">
    <source>
        <dbReference type="ARBA" id="ARBA00005159"/>
    </source>
</evidence>
<dbReference type="GO" id="GO:0005524">
    <property type="term" value="F:ATP binding"/>
    <property type="evidence" value="ECO:0007669"/>
    <property type="project" value="UniProtKB-UniRule"/>
</dbReference>
<dbReference type="PANTHER" id="PTHR34848">
    <property type="match status" value="1"/>
</dbReference>
<dbReference type="Gene3D" id="3.40.50.300">
    <property type="entry name" value="P-loop containing nucleotide triphosphate hydrolases"/>
    <property type="match status" value="1"/>
</dbReference>
<dbReference type="InterPro" id="IPR027417">
    <property type="entry name" value="P-loop_NTPase"/>
</dbReference>
<feature type="binding site" evidence="16">
    <location>
        <position position="82"/>
    </location>
    <ligand>
        <name>GTP</name>
        <dbReference type="ChEBI" id="CHEBI:37565"/>
    </ligand>
</feature>
<dbReference type="GO" id="GO:0009236">
    <property type="term" value="P:cobalamin biosynthetic process"/>
    <property type="evidence" value="ECO:0007669"/>
    <property type="project" value="UniProtKB-UniRule"/>
</dbReference>
<dbReference type="SUPFAM" id="SSF52540">
    <property type="entry name" value="P-loop containing nucleoside triphosphate hydrolases"/>
    <property type="match status" value="1"/>
</dbReference>
<evidence type="ECO:0000256" key="13">
    <source>
        <dbReference type="ARBA" id="ARBA00023134"/>
    </source>
</evidence>
<comment type="pathway">
    <text evidence="5 14">Cofactor biosynthesis; adenosylcobalamin biosynthesis; adenosylcobalamin from cob(II)yrinate a,c-diamide: step 6/7.</text>
</comment>
<feature type="binding site" evidence="16">
    <location>
        <begin position="49"/>
        <end position="52"/>
    </location>
    <ligand>
        <name>GTP</name>
        <dbReference type="ChEBI" id="CHEBI:37565"/>
    </ligand>
</feature>
<keyword evidence="13 14" id="KW-0342">GTP-binding</keyword>
<reference evidence="17 18" key="1">
    <citation type="submission" date="2016-03" db="EMBL/GenBank/DDBJ databases">
        <authorList>
            <person name="Ploux O."/>
        </authorList>
    </citation>
    <scope>NUCLEOTIDE SEQUENCE [LARGE SCALE GENOMIC DNA]</scope>
    <source>
        <strain evidence="17 18">R-45378</strain>
    </source>
</reference>
<gene>
    <name evidence="17" type="ORF">A1507_13085</name>
</gene>
<feature type="binding site" evidence="16">
    <location>
        <position position="60"/>
    </location>
    <ligand>
        <name>GTP</name>
        <dbReference type="ChEBI" id="CHEBI:37565"/>
    </ligand>
</feature>
<evidence type="ECO:0000256" key="7">
    <source>
        <dbReference type="ARBA" id="ARBA00007490"/>
    </source>
</evidence>
<dbReference type="RefSeq" id="WP_064040641.1">
    <property type="nucleotide sequence ID" value="NZ_LUUJ01000080.1"/>
</dbReference>
<dbReference type="Proteomes" id="UP000077857">
    <property type="component" value="Unassembled WGS sequence"/>
</dbReference>
<evidence type="ECO:0000256" key="4">
    <source>
        <dbReference type="ARBA" id="ARBA00003889"/>
    </source>
</evidence>
<comment type="similarity">
    <text evidence="7 14">Belongs to the CobU/CobP family.</text>
</comment>
<evidence type="ECO:0000256" key="9">
    <source>
        <dbReference type="ARBA" id="ARBA00022679"/>
    </source>
</evidence>
<accession>A0A177NCX3</accession>
<dbReference type="PIRSF" id="PIRSF006135">
    <property type="entry name" value="CobU"/>
    <property type="match status" value="1"/>
</dbReference>
<evidence type="ECO:0000256" key="8">
    <source>
        <dbReference type="ARBA" id="ARBA00022573"/>
    </source>
</evidence>
<keyword evidence="8 14" id="KW-0169">Cobalamin biosynthesis</keyword>
<evidence type="ECO:0000256" key="11">
    <source>
        <dbReference type="ARBA" id="ARBA00022777"/>
    </source>
</evidence>
<dbReference type="Pfam" id="PF02283">
    <property type="entry name" value="CobU"/>
    <property type="match status" value="1"/>
</dbReference>
<evidence type="ECO:0000256" key="15">
    <source>
        <dbReference type="PIRSR" id="PIRSR006135-1"/>
    </source>
</evidence>
<dbReference type="GO" id="GO:0008820">
    <property type="term" value="F:cobinamide phosphate guanylyltransferase activity"/>
    <property type="evidence" value="ECO:0007669"/>
    <property type="project" value="UniProtKB-UniRule"/>
</dbReference>
<comment type="caution">
    <text evidence="17">The sequence shown here is derived from an EMBL/GenBank/DDBJ whole genome shotgun (WGS) entry which is preliminary data.</text>
</comment>
<feature type="active site" description="GMP-histidine intermediate" evidence="15">
    <location>
        <position position="48"/>
    </location>
</feature>
<comment type="catalytic activity">
    <reaction evidence="1 14">
        <text>adenosylcob(III)inamide + ATP = adenosylcob(III)inamide phosphate + ADP + H(+)</text>
        <dbReference type="Rhea" id="RHEA:15769"/>
        <dbReference type="ChEBI" id="CHEBI:2480"/>
        <dbReference type="ChEBI" id="CHEBI:15378"/>
        <dbReference type="ChEBI" id="CHEBI:30616"/>
        <dbReference type="ChEBI" id="CHEBI:58502"/>
        <dbReference type="ChEBI" id="CHEBI:456216"/>
        <dbReference type="EC" id="2.7.1.156"/>
    </reaction>
</comment>
<evidence type="ECO:0000256" key="12">
    <source>
        <dbReference type="ARBA" id="ARBA00022840"/>
    </source>
</evidence>
<proteinExistence type="inferred from homology"/>
<dbReference type="AlphaFoldDB" id="A0A177NCX3"/>
<organism evidence="17 18">
    <name type="scientific">Methylomonas koyamae</name>
    <dbReference type="NCBI Taxonomy" id="702114"/>
    <lineage>
        <taxon>Bacteria</taxon>
        <taxon>Pseudomonadati</taxon>
        <taxon>Pseudomonadota</taxon>
        <taxon>Gammaproteobacteria</taxon>
        <taxon>Methylococcales</taxon>
        <taxon>Methylococcaceae</taxon>
        <taxon>Methylomonas</taxon>
    </lineage>
</organism>
<keyword evidence="12 14" id="KW-0067">ATP-binding</keyword>
<dbReference type="UniPathway" id="UPA00148">
    <property type="reaction ID" value="UER00236"/>
</dbReference>
<evidence type="ECO:0000256" key="5">
    <source>
        <dbReference type="ARBA" id="ARBA00004692"/>
    </source>
</evidence>
<sequence length="175" mass="18896">MIELVLGGARSGKSRYAEQQALASGLPVVYLATAEAGDGEMSARIAHHRQRRPAEWTTLEEPVALAEAITAQAGRGQCLLVDCLTLWLCNVLFDKQGNLQEDRFRRHSAALLDALGASGERIILVSNEVGLGVVAADAMTRRFVDEAGFLHQKLAQLCDKVVLVTAGLPQILKHV</sequence>
<evidence type="ECO:0000256" key="3">
    <source>
        <dbReference type="ARBA" id="ARBA00001522"/>
    </source>
</evidence>
<evidence type="ECO:0000256" key="1">
    <source>
        <dbReference type="ARBA" id="ARBA00000312"/>
    </source>
</evidence>
<dbReference type="EC" id="2.7.7.62" evidence="14"/>
<protein>
    <recommendedName>
        <fullName evidence="14">Bifunctional adenosylcobalamin biosynthesis protein</fullName>
        <ecNumber evidence="14">2.7.1.156</ecNumber>
        <ecNumber evidence="14">2.7.7.62</ecNumber>
    </recommendedName>
</protein>
<evidence type="ECO:0000313" key="18">
    <source>
        <dbReference type="Proteomes" id="UP000077857"/>
    </source>
</evidence>
<dbReference type="GO" id="GO:0005525">
    <property type="term" value="F:GTP binding"/>
    <property type="evidence" value="ECO:0007669"/>
    <property type="project" value="UniProtKB-UniRule"/>
</dbReference>
<dbReference type="OrthoDB" id="9788370at2"/>
<feature type="binding site" evidence="16">
    <location>
        <begin position="7"/>
        <end position="14"/>
    </location>
    <ligand>
        <name>GTP</name>
        <dbReference type="ChEBI" id="CHEBI:37565"/>
    </ligand>
</feature>
<keyword evidence="9 14" id="KW-0808">Transferase</keyword>
<comment type="function">
    <text evidence="4 14">Catalyzes ATP-dependent phosphorylation of adenosylcobinamide and addition of GMP to adenosylcobinamide phosphate.</text>
</comment>
<feature type="binding site" evidence="16">
    <location>
        <begin position="32"/>
        <end position="34"/>
    </location>
    <ligand>
        <name>GTP</name>
        <dbReference type="ChEBI" id="CHEBI:37565"/>
    </ligand>
</feature>
<comment type="catalytic activity">
    <reaction evidence="3">
        <text>adenosylcob(III)inamide + GTP = adenosylcob(III)inamide phosphate + GDP + H(+)</text>
        <dbReference type="Rhea" id="RHEA:15765"/>
        <dbReference type="ChEBI" id="CHEBI:2480"/>
        <dbReference type="ChEBI" id="CHEBI:15378"/>
        <dbReference type="ChEBI" id="CHEBI:37565"/>
        <dbReference type="ChEBI" id="CHEBI:58189"/>
        <dbReference type="ChEBI" id="CHEBI:58502"/>
        <dbReference type="EC" id="2.7.1.156"/>
    </reaction>
</comment>
<evidence type="ECO:0000313" key="17">
    <source>
        <dbReference type="EMBL" id="OAI15755.1"/>
    </source>
</evidence>
<evidence type="ECO:0000256" key="2">
    <source>
        <dbReference type="ARBA" id="ARBA00000711"/>
    </source>
</evidence>
<dbReference type="GO" id="GO:0043752">
    <property type="term" value="F:adenosylcobinamide kinase activity"/>
    <property type="evidence" value="ECO:0007669"/>
    <property type="project" value="UniProtKB-EC"/>
</dbReference>
<evidence type="ECO:0000256" key="10">
    <source>
        <dbReference type="ARBA" id="ARBA00022741"/>
    </source>
</evidence>
<dbReference type="PANTHER" id="PTHR34848:SF1">
    <property type="entry name" value="BIFUNCTIONAL ADENOSYLCOBALAMIN BIOSYNTHESIS PROTEIN COBU"/>
    <property type="match status" value="1"/>
</dbReference>
<comment type="catalytic activity">
    <reaction evidence="2 14">
        <text>adenosylcob(III)inamide phosphate + GTP + H(+) = adenosylcob(III)inamide-GDP + diphosphate</text>
        <dbReference type="Rhea" id="RHEA:22712"/>
        <dbReference type="ChEBI" id="CHEBI:15378"/>
        <dbReference type="ChEBI" id="CHEBI:33019"/>
        <dbReference type="ChEBI" id="CHEBI:37565"/>
        <dbReference type="ChEBI" id="CHEBI:58502"/>
        <dbReference type="ChEBI" id="CHEBI:60487"/>
        <dbReference type="EC" id="2.7.7.62"/>
    </reaction>
</comment>
<name>A0A177NCX3_9GAMM</name>
<comment type="pathway">
    <text evidence="6 14">Cofactor biosynthesis; adenosylcobalamin biosynthesis; adenosylcobalamin from cob(II)yrinate a,c-diamide: step 5/7.</text>
</comment>
<dbReference type="EC" id="2.7.1.156" evidence="14"/>
<evidence type="ECO:0000256" key="14">
    <source>
        <dbReference type="PIRNR" id="PIRNR006135"/>
    </source>
</evidence>
<dbReference type="NCBIfam" id="NF004469">
    <property type="entry name" value="PRK05800.1"/>
    <property type="match status" value="1"/>
</dbReference>
<evidence type="ECO:0000256" key="16">
    <source>
        <dbReference type="PIRSR" id="PIRSR006135-2"/>
    </source>
</evidence>
<dbReference type="EMBL" id="LUUJ01000080">
    <property type="protein sequence ID" value="OAI15755.1"/>
    <property type="molecule type" value="Genomic_DNA"/>
</dbReference>